<dbReference type="Gene3D" id="2.10.90.10">
    <property type="entry name" value="Cystine-knot cytokines"/>
    <property type="match status" value="1"/>
</dbReference>
<feature type="region of interest" description="Disordered" evidence="5">
    <location>
        <begin position="1"/>
        <end position="43"/>
    </location>
</feature>
<evidence type="ECO:0000313" key="7">
    <source>
        <dbReference type="EMBL" id="KAK8389496.1"/>
    </source>
</evidence>
<dbReference type="AlphaFoldDB" id="A0AAW0TS71"/>
<dbReference type="EMBL" id="JARAKH010000027">
    <property type="protein sequence ID" value="KAK8389496.1"/>
    <property type="molecule type" value="Genomic_DNA"/>
</dbReference>
<evidence type="ECO:0000256" key="4">
    <source>
        <dbReference type="ARBA" id="ARBA00023157"/>
    </source>
</evidence>
<gene>
    <name evidence="7" type="ORF">O3P69_008888</name>
</gene>
<dbReference type="SUPFAM" id="SSF57501">
    <property type="entry name" value="Cystine-knot cytokines"/>
    <property type="match status" value="1"/>
</dbReference>
<dbReference type="GO" id="GO:0007186">
    <property type="term" value="P:G protein-coupled receptor signaling pathway"/>
    <property type="evidence" value="ECO:0007669"/>
    <property type="project" value="TreeGrafter"/>
</dbReference>
<sequence length="229" mass="25184">MWLVQEKADPRHQVSRLEGTSTGPHSCQHSPPSLAQPTPQTHTQLYKASAKVEQQEEQAMAGRGSDLGGVSGRRGAGGVCGRLIAVLAAALALLLCLLPPATAIDPQSTLECHRRQYSYKVHKTDDNGRMCWDVVNVMSCWGRCDSNEIADWKFPYKRSHHPVCIHDKTQLTEVTLRNCDEGVTPGTELYSYHEATRCACAVCKSSQASCEGLRYRGARRAPRAQVPRG</sequence>
<reference evidence="7 8" key="1">
    <citation type="submission" date="2023-03" db="EMBL/GenBank/DDBJ databases">
        <title>High-quality genome of Scylla paramamosain provides insights in environmental adaptation.</title>
        <authorList>
            <person name="Zhang L."/>
        </authorList>
    </citation>
    <scope>NUCLEOTIDE SEQUENCE [LARGE SCALE GENOMIC DNA]</scope>
    <source>
        <strain evidence="7">LZ_2023a</strain>
        <tissue evidence="7">Muscle</tissue>
    </source>
</reference>
<accession>A0AAW0TS71</accession>
<organism evidence="7 8">
    <name type="scientific">Scylla paramamosain</name>
    <name type="common">Mud crab</name>
    <dbReference type="NCBI Taxonomy" id="85552"/>
    <lineage>
        <taxon>Eukaryota</taxon>
        <taxon>Metazoa</taxon>
        <taxon>Ecdysozoa</taxon>
        <taxon>Arthropoda</taxon>
        <taxon>Crustacea</taxon>
        <taxon>Multicrustacea</taxon>
        <taxon>Malacostraca</taxon>
        <taxon>Eumalacostraca</taxon>
        <taxon>Eucarida</taxon>
        <taxon>Decapoda</taxon>
        <taxon>Pleocyemata</taxon>
        <taxon>Brachyura</taxon>
        <taxon>Eubrachyura</taxon>
        <taxon>Portunoidea</taxon>
        <taxon>Portunidae</taxon>
        <taxon>Portuninae</taxon>
        <taxon>Scylla</taxon>
    </lineage>
</organism>
<comment type="subcellular location">
    <subcellularLocation>
        <location evidence="1">Secreted</location>
    </subcellularLocation>
</comment>
<dbReference type="GO" id="GO:0005615">
    <property type="term" value="C:extracellular space"/>
    <property type="evidence" value="ECO:0007669"/>
    <property type="project" value="TreeGrafter"/>
</dbReference>
<name>A0AAW0TS71_SCYPA</name>
<dbReference type="GO" id="GO:0005179">
    <property type="term" value="F:hormone activity"/>
    <property type="evidence" value="ECO:0007669"/>
    <property type="project" value="InterPro"/>
</dbReference>
<dbReference type="PANTHER" id="PTHR11515:SF13">
    <property type="entry name" value="GLYCOPROTEIN HORMONE BETA 5, ISOFORM A"/>
    <property type="match status" value="1"/>
</dbReference>
<dbReference type="InterPro" id="IPR001545">
    <property type="entry name" value="Gonadotropin_bsu"/>
</dbReference>
<dbReference type="CDD" id="cd00069">
    <property type="entry name" value="GHB_like"/>
    <property type="match status" value="1"/>
</dbReference>
<dbReference type="GO" id="GO:0005737">
    <property type="term" value="C:cytoplasm"/>
    <property type="evidence" value="ECO:0007669"/>
    <property type="project" value="TreeGrafter"/>
</dbReference>
<evidence type="ECO:0000313" key="8">
    <source>
        <dbReference type="Proteomes" id="UP001487740"/>
    </source>
</evidence>
<evidence type="ECO:0000256" key="3">
    <source>
        <dbReference type="ARBA" id="ARBA00022525"/>
    </source>
</evidence>
<evidence type="ECO:0000256" key="2">
    <source>
        <dbReference type="ARBA" id="ARBA00006552"/>
    </source>
</evidence>
<dbReference type="PANTHER" id="PTHR11515">
    <property type="entry name" value="GLYCOPROTEIN HORMONE BETA CHAIN"/>
    <property type="match status" value="1"/>
</dbReference>
<evidence type="ECO:0000256" key="5">
    <source>
        <dbReference type="SAM" id="MobiDB-lite"/>
    </source>
</evidence>
<comment type="caution">
    <text evidence="7">The sequence shown here is derived from an EMBL/GenBank/DDBJ whole genome shotgun (WGS) entry which is preliminary data.</text>
</comment>
<keyword evidence="3" id="KW-0964">Secreted</keyword>
<feature type="domain" description="Glycoprotein hormone subunit beta" evidence="6">
    <location>
        <begin position="112"/>
        <end position="215"/>
    </location>
</feature>
<feature type="compositionally biased region" description="Basic and acidic residues" evidence="5">
    <location>
        <begin position="1"/>
        <end position="12"/>
    </location>
</feature>
<feature type="compositionally biased region" description="Polar residues" evidence="5">
    <location>
        <begin position="18"/>
        <end position="43"/>
    </location>
</feature>
<evidence type="ECO:0000256" key="1">
    <source>
        <dbReference type="ARBA" id="ARBA00004613"/>
    </source>
</evidence>
<evidence type="ECO:0000259" key="6">
    <source>
        <dbReference type="Pfam" id="PF00007"/>
    </source>
</evidence>
<dbReference type="Proteomes" id="UP001487740">
    <property type="component" value="Unassembled WGS sequence"/>
</dbReference>
<proteinExistence type="inferred from homology"/>
<dbReference type="InterPro" id="IPR006208">
    <property type="entry name" value="Glyco_hormone_CN"/>
</dbReference>
<keyword evidence="4" id="KW-1015">Disulfide bond</keyword>
<comment type="similarity">
    <text evidence="2">Belongs to the glycoprotein hormones subunit beta family.</text>
</comment>
<dbReference type="Pfam" id="PF00007">
    <property type="entry name" value="Cys_knot"/>
    <property type="match status" value="1"/>
</dbReference>
<dbReference type="InterPro" id="IPR029034">
    <property type="entry name" value="Cystine-knot_cytokine"/>
</dbReference>
<keyword evidence="8" id="KW-1185">Reference proteome</keyword>
<protein>
    <recommendedName>
        <fullName evidence="6">Glycoprotein hormone subunit beta domain-containing protein</fullName>
    </recommendedName>
</protein>